<feature type="domain" description="Late embryogenesis abundant protein LEA-2 subgroup" evidence="6">
    <location>
        <begin position="99"/>
        <end position="192"/>
    </location>
</feature>
<dbReference type="STRING" id="3983.A0A199UB75"/>
<dbReference type="GO" id="GO:0016020">
    <property type="term" value="C:membrane"/>
    <property type="evidence" value="ECO:0007669"/>
    <property type="project" value="UniProtKB-SubCell"/>
</dbReference>
<feature type="transmembrane region" description="Helical" evidence="5">
    <location>
        <begin position="40"/>
        <end position="62"/>
    </location>
</feature>
<gene>
    <name evidence="7" type="ORF">MANES_S037700</name>
</gene>
<dbReference type="PANTHER" id="PTHR31234:SF3">
    <property type="entry name" value="LATE EMBRYOGENESIS ABUNDANT (LEA) HYDROXYPROLINE-RICH GLYCOPROTEIN FAMILY"/>
    <property type="match status" value="1"/>
</dbReference>
<evidence type="ECO:0000256" key="4">
    <source>
        <dbReference type="ARBA" id="ARBA00023136"/>
    </source>
</evidence>
<accession>A0A199UB75</accession>
<evidence type="ECO:0000256" key="2">
    <source>
        <dbReference type="ARBA" id="ARBA00022692"/>
    </source>
</evidence>
<evidence type="ECO:0000259" key="6">
    <source>
        <dbReference type="Pfam" id="PF03168"/>
    </source>
</evidence>
<comment type="subcellular location">
    <subcellularLocation>
        <location evidence="1">Membrane</location>
        <topology evidence="1">Single-pass membrane protein</topology>
    </subcellularLocation>
</comment>
<dbReference type="InterPro" id="IPR044839">
    <property type="entry name" value="NDR1-like"/>
</dbReference>
<dbReference type="EMBL" id="KV450558">
    <property type="protein sequence ID" value="OAY22010.1"/>
    <property type="molecule type" value="Genomic_DNA"/>
</dbReference>
<organism evidence="7">
    <name type="scientific">Manihot esculenta</name>
    <name type="common">Cassava</name>
    <name type="synonym">Jatropha manihot</name>
    <dbReference type="NCBI Taxonomy" id="3983"/>
    <lineage>
        <taxon>Eukaryota</taxon>
        <taxon>Viridiplantae</taxon>
        <taxon>Streptophyta</taxon>
        <taxon>Embryophyta</taxon>
        <taxon>Tracheophyta</taxon>
        <taxon>Spermatophyta</taxon>
        <taxon>Magnoliopsida</taxon>
        <taxon>eudicotyledons</taxon>
        <taxon>Gunneridae</taxon>
        <taxon>Pentapetalae</taxon>
        <taxon>rosids</taxon>
        <taxon>fabids</taxon>
        <taxon>Malpighiales</taxon>
        <taxon>Euphorbiaceae</taxon>
        <taxon>Crotonoideae</taxon>
        <taxon>Manihoteae</taxon>
        <taxon>Manihot</taxon>
    </lineage>
</organism>
<dbReference type="PANTHER" id="PTHR31234">
    <property type="entry name" value="LATE EMBRYOGENESIS ABUNDANT (LEA) HYDROXYPROLINE-RICH GLYCOPROTEIN FAMILY"/>
    <property type="match status" value="1"/>
</dbReference>
<sequence length="210" mass="23253">MAEDNQIIPLAPTKFKPRSDEEFAELKPIKPRQEKSSKCLVYFLILLLILSAASLVLAEIFFRPRTPELGLNSVSVKNLVYANKNQSSSPFNMTLEAEFTIDNSNFGQFEFENATVSVFYRSKTVGKEIVDEGRVGASGTEKIKVKVKIRVSDTGNLSNDGILKLSSHAEFSGRVQLLKIAKKKRTAAVDCSMNVNLKSPAFEVQDLACT</sequence>
<name>A0A199UB75_MANES</name>
<dbReference type="OMA" id="SDINSRM"/>
<evidence type="ECO:0000256" key="3">
    <source>
        <dbReference type="ARBA" id="ARBA00022989"/>
    </source>
</evidence>
<dbReference type="Pfam" id="PF03168">
    <property type="entry name" value="LEA_2"/>
    <property type="match status" value="1"/>
</dbReference>
<proteinExistence type="predicted"/>
<evidence type="ECO:0000256" key="5">
    <source>
        <dbReference type="SAM" id="Phobius"/>
    </source>
</evidence>
<dbReference type="OrthoDB" id="1894389at2759"/>
<keyword evidence="3 5" id="KW-1133">Transmembrane helix</keyword>
<keyword evidence="2 5" id="KW-0812">Transmembrane</keyword>
<evidence type="ECO:0000313" key="7">
    <source>
        <dbReference type="EMBL" id="OAY22010.1"/>
    </source>
</evidence>
<dbReference type="Gramene" id="Manes.01G051530.1.v8.1">
    <property type="protein sequence ID" value="Manes.01G051530.1.v8.1.CDS.1"/>
    <property type="gene ID" value="Manes.01G051530.v8.1"/>
</dbReference>
<dbReference type="GO" id="GO:0098542">
    <property type="term" value="P:defense response to other organism"/>
    <property type="evidence" value="ECO:0007669"/>
    <property type="project" value="InterPro"/>
</dbReference>
<dbReference type="Gene3D" id="2.60.40.1820">
    <property type="match status" value="1"/>
</dbReference>
<reference evidence="7" key="1">
    <citation type="submission" date="2016-02" db="EMBL/GenBank/DDBJ databases">
        <title>WGS assembly of Manihot esculenta.</title>
        <authorList>
            <person name="Bredeson J.V."/>
            <person name="Prochnik S.E."/>
            <person name="Lyons J.B."/>
            <person name="Schmutz J."/>
            <person name="Grimwood J."/>
            <person name="Vrebalov J."/>
            <person name="Bart R.S."/>
            <person name="Amuge T."/>
            <person name="Ferguson M.E."/>
            <person name="Green R."/>
            <person name="Putnam N."/>
            <person name="Stites J."/>
            <person name="Rounsley S."/>
            <person name="Rokhsar D.S."/>
        </authorList>
    </citation>
    <scope>NUCLEOTIDE SEQUENCE [LARGE SCALE GENOMIC DNA]</scope>
    <source>
        <tissue evidence="7">Leaf</tissue>
    </source>
</reference>
<dbReference type="SUPFAM" id="SSF117070">
    <property type="entry name" value="LEA14-like"/>
    <property type="match status" value="1"/>
</dbReference>
<dbReference type="InterPro" id="IPR004864">
    <property type="entry name" value="LEA_2"/>
</dbReference>
<dbReference type="AlphaFoldDB" id="A0A199UB75"/>
<keyword evidence="4 5" id="KW-0472">Membrane</keyword>
<evidence type="ECO:0000256" key="1">
    <source>
        <dbReference type="ARBA" id="ARBA00004167"/>
    </source>
</evidence>
<protein>
    <recommendedName>
        <fullName evidence="6">Late embryogenesis abundant protein LEA-2 subgroup domain-containing protein</fullName>
    </recommendedName>
</protein>